<protein>
    <submittedName>
        <fullName evidence="1">Uncharacterized protein</fullName>
    </submittedName>
</protein>
<gene>
    <name evidence="1" type="ORF">GOM49_03760</name>
</gene>
<dbReference type="AlphaFoldDB" id="A0A6I6F0P9"/>
<evidence type="ECO:0000313" key="2">
    <source>
        <dbReference type="Proteomes" id="UP000422764"/>
    </source>
</evidence>
<proteinExistence type="predicted"/>
<name>A0A6I6F0P9_9CLOT</name>
<organism evidence="1 2">
    <name type="scientific">Clostridium bovifaecis</name>
    <dbReference type="NCBI Taxonomy" id="2184719"/>
    <lineage>
        <taxon>Bacteria</taxon>
        <taxon>Bacillati</taxon>
        <taxon>Bacillota</taxon>
        <taxon>Clostridia</taxon>
        <taxon>Eubacteriales</taxon>
        <taxon>Clostridiaceae</taxon>
        <taxon>Clostridium</taxon>
    </lineage>
</organism>
<evidence type="ECO:0000313" key="1">
    <source>
        <dbReference type="EMBL" id="QGU94337.1"/>
    </source>
</evidence>
<dbReference type="EMBL" id="CP046522">
    <property type="protein sequence ID" value="QGU94337.1"/>
    <property type="molecule type" value="Genomic_DNA"/>
</dbReference>
<reference evidence="1 2" key="1">
    <citation type="submission" date="2019-12" db="EMBL/GenBank/DDBJ databases">
        <title>Genome sequenceing of Clostridium bovifaecis.</title>
        <authorList>
            <person name="Yao Y."/>
        </authorList>
    </citation>
    <scope>NUCLEOTIDE SEQUENCE [LARGE SCALE GENOMIC DNA]</scope>
    <source>
        <strain evidence="1 2">BXX</strain>
    </source>
</reference>
<keyword evidence="2" id="KW-1185">Reference proteome</keyword>
<accession>A0A6I6F0P9</accession>
<sequence>MNNTVLNRLIEELPSETEFEYVELTTIAETNNLGLIALAKSILDSEGIKY</sequence>
<dbReference type="Proteomes" id="UP000422764">
    <property type="component" value="Chromosome"/>
</dbReference>